<dbReference type="AlphaFoldDB" id="A0A7X3C3F0"/>
<dbReference type="EMBL" id="WNJO01000006">
    <property type="protein sequence ID" value="MTV82214.1"/>
    <property type="molecule type" value="Genomic_DNA"/>
</dbReference>
<feature type="transmembrane region" description="Helical" evidence="1">
    <location>
        <begin position="12"/>
        <end position="30"/>
    </location>
</feature>
<keyword evidence="1" id="KW-1133">Transmembrane helix</keyword>
<keyword evidence="1" id="KW-0812">Transmembrane</keyword>
<dbReference type="Proteomes" id="UP000466388">
    <property type="component" value="Unassembled WGS sequence"/>
</dbReference>
<accession>A0A7X3C3F0</accession>
<reference evidence="2 3" key="1">
    <citation type="submission" date="2019-11" db="EMBL/GenBank/DDBJ databases">
        <title>Lactobacillus sp. nov. CRM56-3, isolated from fermented tea leaves.</title>
        <authorList>
            <person name="Phuengjayaem S."/>
            <person name="Tanasupawat S."/>
        </authorList>
    </citation>
    <scope>NUCLEOTIDE SEQUENCE [LARGE SCALE GENOMIC DNA]</scope>
    <source>
        <strain evidence="2 3">CRM56-3</strain>
    </source>
</reference>
<dbReference type="RefSeq" id="WP_155431494.1">
    <property type="nucleotide sequence ID" value="NZ_WNJO01000006.1"/>
</dbReference>
<comment type="caution">
    <text evidence="2">The sequence shown here is derived from an EMBL/GenBank/DDBJ whole genome shotgun (WGS) entry which is preliminary data.</text>
</comment>
<name>A0A7X3C3F0_9LACO</name>
<evidence type="ECO:0000256" key="1">
    <source>
        <dbReference type="SAM" id="Phobius"/>
    </source>
</evidence>
<gene>
    <name evidence="2" type="ORF">GM612_06055</name>
</gene>
<organism evidence="2 3">
    <name type="scientific">Secundilactobacillus folii</name>
    <dbReference type="NCBI Taxonomy" id="2678357"/>
    <lineage>
        <taxon>Bacteria</taxon>
        <taxon>Bacillati</taxon>
        <taxon>Bacillota</taxon>
        <taxon>Bacilli</taxon>
        <taxon>Lactobacillales</taxon>
        <taxon>Lactobacillaceae</taxon>
        <taxon>Secundilactobacillus</taxon>
    </lineage>
</organism>
<evidence type="ECO:0000313" key="2">
    <source>
        <dbReference type="EMBL" id="MTV82214.1"/>
    </source>
</evidence>
<sequence length="152" mass="17209">MSPQLTRKHHVVGVIIVLCLSVVFGTSLLTRERYAQSGVFLPHSQKMLANHVKVNFITERGRKLKTYYWSTSHSKGRGTDVTDIFNSDIIEADSGLNNHIPIDYAFDQTDLRNIRALKNVRLGETINLVVTKMSPADRPTGLQRLYKWLVTG</sequence>
<keyword evidence="3" id="KW-1185">Reference proteome</keyword>
<keyword evidence="1" id="KW-0472">Membrane</keyword>
<evidence type="ECO:0000313" key="3">
    <source>
        <dbReference type="Proteomes" id="UP000466388"/>
    </source>
</evidence>
<protein>
    <submittedName>
        <fullName evidence="2">Uncharacterized protein</fullName>
    </submittedName>
</protein>
<proteinExistence type="predicted"/>